<dbReference type="InterPro" id="IPR051210">
    <property type="entry name" value="Ub_ligase/GEF_domain"/>
</dbReference>
<sequence>MIFRKGLIQLVILMLVVVIFIAGGGGEAGAAAAARPVSVSGGYAHGLAAWSDGSVTGWGYNKYGQAGDGTNIDQFIPKRIAGLTDIVQVAAGNNASFALNAAGEVWGWGQTYGSYISNDPALPYQKRGGPAELEGLNNVSFLTTDGSAGIAVNKDGTATLWYPSYDENDNMRMKVRYLPLPGITGIRSAVIAGNNALFLTDDGSVKQLSIYNSIMGRIRWASDPVTVNTLAASGIKQIASSGDNAFLLRADGQTLRWNKTLKAPSELAGLSSVYKLQTGYNKLYVLKTNGTLWQWNYNSGPLNKPFRVKGAESITDLWGSTGSFGFALDKKGSLLGWGEGFYGGLATGSGTVTNDDITTPIPVQAPLTFMVNGKSVDFYGTAGVIDGKLYVPYSSVFKALGVKVNMTQSNPDPKFNNYRFRVWSFAYGGTVIHIKASDPEQLFINGKKTESTITLKALSDTTQFPLQDLCELLGISLKWNTVSGEVWLGDSGE</sequence>
<dbReference type="SUPFAM" id="SSF50985">
    <property type="entry name" value="RCC1/BLIP-II"/>
    <property type="match status" value="2"/>
</dbReference>
<dbReference type="Pfam" id="PF00415">
    <property type="entry name" value="RCC1"/>
    <property type="match status" value="1"/>
</dbReference>
<dbReference type="PANTHER" id="PTHR22870">
    <property type="entry name" value="REGULATOR OF CHROMOSOME CONDENSATION"/>
    <property type="match status" value="1"/>
</dbReference>
<evidence type="ECO:0000313" key="3">
    <source>
        <dbReference type="Proteomes" id="UP000838324"/>
    </source>
</evidence>
<evidence type="ECO:0000256" key="1">
    <source>
        <dbReference type="ARBA" id="ARBA00022737"/>
    </source>
</evidence>
<dbReference type="PROSITE" id="PS50012">
    <property type="entry name" value="RCC1_3"/>
    <property type="match status" value="1"/>
</dbReference>
<gene>
    <name evidence="2" type="ORF">PAECIP111892_00502</name>
</gene>
<dbReference type="InterPro" id="IPR000408">
    <property type="entry name" value="Reg_chr_condens"/>
</dbReference>
<dbReference type="Gene3D" id="2.130.10.30">
    <property type="entry name" value="Regulator of chromosome condensation 1/beta-lactamase-inhibitor protein II"/>
    <property type="match status" value="2"/>
</dbReference>
<keyword evidence="3" id="KW-1185">Reference proteome</keyword>
<comment type="caution">
    <text evidence="2">The sequence shown here is derived from an EMBL/GenBank/DDBJ whole genome shotgun (WGS) entry which is preliminary data.</text>
</comment>
<dbReference type="PANTHER" id="PTHR22870:SF408">
    <property type="entry name" value="OS09G0560450 PROTEIN"/>
    <property type="match status" value="1"/>
</dbReference>
<organism evidence="2 3">
    <name type="scientific">Paenibacillus auburnensis</name>
    <dbReference type="NCBI Taxonomy" id="2905649"/>
    <lineage>
        <taxon>Bacteria</taxon>
        <taxon>Bacillati</taxon>
        <taxon>Bacillota</taxon>
        <taxon>Bacilli</taxon>
        <taxon>Bacillales</taxon>
        <taxon>Paenibacillaceae</taxon>
        <taxon>Paenibacillus</taxon>
    </lineage>
</organism>
<evidence type="ECO:0000313" key="2">
    <source>
        <dbReference type="EMBL" id="CAH1191122.1"/>
    </source>
</evidence>
<dbReference type="Proteomes" id="UP000838324">
    <property type="component" value="Unassembled WGS sequence"/>
</dbReference>
<keyword evidence="1" id="KW-0677">Repeat</keyword>
<dbReference type="InterPro" id="IPR009091">
    <property type="entry name" value="RCC1/BLIP-II"/>
</dbReference>
<dbReference type="RefSeq" id="WP_236329441.1">
    <property type="nucleotide sequence ID" value="NZ_CAKMMG010000001.1"/>
</dbReference>
<name>A0ABN8FRU2_9BACL</name>
<proteinExistence type="predicted"/>
<dbReference type="EMBL" id="CAKMMG010000001">
    <property type="protein sequence ID" value="CAH1191122.1"/>
    <property type="molecule type" value="Genomic_DNA"/>
</dbReference>
<protein>
    <submittedName>
        <fullName evidence="2">Uncharacterized protein</fullName>
    </submittedName>
</protein>
<reference evidence="2" key="1">
    <citation type="submission" date="2022-01" db="EMBL/GenBank/DDBJ databases">
        <authorList>
            <person name="Criscuolo A."/>
        </authorList>
    </citation>
    <scope>NUCLEOTIDE SEQUENCE</scope>
    <source>
        <strain evidence="2">CIP111892</strain>
    </source>
</reference>
<accession>A0ABN8FRU2</accession>